<accession>A0A2T2WRH9</accession>
<dbReference type="PANTHER" id="PTHR43618">
    <property type="entry name" value="7-ALPHA-HYDROXYSTEROID DEHYDROGENASE"/>
    <property type="match status" value="1"/>
</dbReference>
<comment type="similarity">
    <text evidence="1">Belongs to the short-chain dehydrogenases/reductases (SDR) family.</text>
</comment>
<dbReference type="InterPro" id="IPR002347">
    <property type="entry name" value="SDR_fam"/>
</dbReference>
<evidence type="ECO:0000313" key="4">
    <source>
        <dbReference type="EMBL" id="PSR24828.1"/>
    </source>
</evidence>
<keyword evidence="3 4" id="KW-0560">Oxidoreductase</keyword>
<dbReference type="GO" id="GO:0008206">
    <property type="term" value="P:bile acid metabolic process"/>
    <property type="evidence" value="ECO:0007669"/>
    <property type="project" value="UniProtKB-ARBA"/>
</dbReference>
<dbReference type="PRINTS" id="PR00081">
    <property type="entry name" value="GDHRDH"/>
</dbReference>
<dbReference type="PROSITE" id="PS00061">
    <property type="entry name" value="ADH_SHORT"/>
    <property type="match status" value="1"/>
</dbReference>
<organism evidence="4 5">
    <name type="scientific">Sulfobacillus thermosulfidooxidans</name>
    <dbReference type="NCBI Taxonomy" id="28034"/>
    <lineage>
        <taxon>Bacteria</taxon>
        <taxon>Bacillati</taxon>
        <taxon>Bacillota</taxon>
        <taxon>Clostridia</taxon>
        <taxon>Eubacteriales</taxon>
        <taxon>Clostridiales Family XVII. Incertae Sedis</taxon>
        <taxon>Sulfobacillus</taxon>
    </lineage>
</organism>
<protein>
    <submittedName>
        <fullName evidence="4">Gluconate 5-dehydrogenase</fullName>
        <ecNumber evidence="4">1.1.1.69</ecNumber>
    </submittedName>
</protein>
<reference evidence="4 5" key="1">
    <citation type="journal article" date="2014" name="BMC Genomics">
        <title>Comparison of environmental and isolate Sulfobacillus genomes reveals diverse carbon, sulfur, nitrogen, and hydrogen metabolisms.</title>
        <authorList>
            <person name="Justice N.B."/>
            <person name="Norman A."/>
            <person name="Brown C.T."/>
            <person name="Singh A."/>
            <person name="Thomas B.C."/>
            <person name="Banfield J.F."/>
        </authorList>
    </citation>
    <scope>NUCLEOTIDE SEQUENCE [LARGE SCALE GENOMIC DNA]</scope>
    <source>
        <strain evidence="4">AMDSBA5</strain>
    </source>
</reference>
<dbReference type="PANTHER" id="PTHR43618:SF8">
    <property type="entry name" value="7ALPHA-HYDROXYSTEROID DEHYDROGENASE"/>
    <property type="match status" value="1"/>
</dbReference>
<comment type="caution">
    <text evidence="4">The sequence shown here is derived from an EMBL/GenBank/DDBJ whole genome shotgun (WGS) entry which is preliminary data.</text>
</comment>
<dbReference type="InterPro" id="IPR052178">
    <property type="entry name" value="Sec_Metab_Biosynth_SDR"/>
</dbReference>
<dbReference type="Gene3D" id="3.40.50.720">
    <property type="entry name" value="NAD(P)-binding Rossmann-like Domain"/>
    <property type="match status" value="1"/>
</dbReference>
<dbReference type="InterPro" id="IPR020904">
    <property type="entry name" value="Sc_DH/Rdtase_CS"/>
</dbReference>
<dbReference type="Pfam" id="PF13561">
    <property type="entry name" value="adh_short_C2"/>
    <property type="match status" value="1"/>
</dbReference>
<dbReference type="AlphaFoldDB" id="A0A2T2WRH9"/>
<dbReference type="FunFam" id="3.40.50.720:FF:000084">
    <property type="entry name" value="Short-chain dehydrogenase reductase"/>
    <property type="match status" value="1"/>
</dbReference>
<evidence type="ECO:0000313" key="5">
    <source>
        <dbReference type="Proteomes" id="UP000242705"/>
    </source>
</evidence>
<dbReference type="InterPro" id="IPR036291">
    <property type="entry name" value="NAD(P)-bd_dom_sf"/>
</dbReference>
<name>A0A2T2WRH9_SULTH</name>
<proteinExistence type="inferred from homology"/>
<dbReference type="GO" id="GO:0008874">
    <property type="term" value="F:gluconate 5-dehydrogenase activity"/>
    <property type="evidence" value="ECO:0007669"/>
    <property type="project" value="UniProtKB-EC"/>
</dbReference>
<dbReference type="NCBIfam" id="NF005559">
    <property type="entry name" value="PRK07231.1"/>
    <property type="match status" value="1"/>
</dbReference>
<dbReference type="Proteomes" id="UP000242705">
    <property type="component" value="Unassembled WGS sequence"/>
</dbReference>
<keyword evidence="2" id="KW-0521">NADP</keyword>
<dbReference type="NCBIfam" id="NF006070">
    <property type="entry name" value="PRK08213.1"/>
    <property type="match status" value="1"/>
</dbReference>
<evidence type="ECO:0000256" key="2">
    <source>
        <dbReference type="ARBA" id="ARBA00022857"/>
    </source>
</evidence>
<dbReference type="PRINTS" id="PR00080">
    <property type="entry name" value="SDRFAMILY"/>
</dbReference>
<dbReference type="EMBL" id="PXYX01000042">
    <property type="protein sequence ID" value="PSR24828.1"/>
    <property type="molecule type" value="Genomic_DNA"/>
</dbReference>
<sequence>MTLGELMRCDGKVALVTGGGRGLGRILATTLAEAGADVAICSRKLKACEETAELIKHHDRRALALACDVTQVEDVDRVVNTVIAQFGRIDILVNNSGATWGASALEMPLAAWHKVIETNLTGTFLMSQHVARVMSQHGGGKIINVASVMGLVGSDPEILDAIGYSASKGAIITLTKDLAVKWGKHGITVNAIAPGFFPTKMSRVILEEHGSEILQRTPLGRFGSDDDLKGVIVLLASRASDFMTGSIIVVDGGLTA</sequence>
<evidence type="ECO:0000256" key="3">
    <source>
        <dbReference type="ARBA" id="ARBA00023002"/>
    </source>
</evidence>
<gene>
    <name evidence="4" type="ORF">C7B47_13910</name>
</gene>
<dbReference type="EC" id="1.1.1.69" evidence="4"/>
<dbReference type="SUPFAM" id="SSF51735">
    <property type="entry name" value="NAD(P)-binding Rossmann-fold domains"/>
    <property type="match status" value="1"/>
</dbReference>
<evidence type="ECO:0000256" key="1">
    <source>
        <dbReference type="ARBA" id="ARBA00006484"/>
    </source>
</evidence>